<feature type="region of interest" description="Disordered" evidence="1">
    <location>
        <begin position="141"/>
        <end position="161"/>
    </location>
</feature>
<feature type="compositionally biased region" description="Polar residues" evidence="1">
    <location>
        <begin position="1"/>
        <end position="10"/>
    </location>
</feature>
<organism evidence="2 3">
    <name type="scientific">Pleurodeles waltl</name>
    <name type="common">Iberian ribbed newt</name>
    <dbReference type="NCBI Taxonomy" id="8319"/>
    <lineage>
        <taxon>Eukaryota</taxon>
        <taxon>Metazoa</taxon>
        <taxon>Chordata</taxon>
        <taxon>Craniata</taxon>
        <taxon>Vertebrata</taxon>
        <taxon>Euteleostomi</taxon>
        <taxon>Amphibia</taxon>
        <taxon>Batrachia</taxon>
        <taxon>Caudata</taxon>
        <taxon>Salamandroidea</taxon>
        <taxon>Salamandridae</taxon>
        <taxon>Pleurodelinae</taxon>
        <taxon>Pleurodeles</taxon>
    </lineage>
</organism>
<feature type="region of interest" description="Disordered" evidence="1">
    <location>
        <begin position="1"/>
        <end position="105"/>
    </location>
</feature>
<evidence type="ECO:0000313" key="2">
    <source>
        <dbReference type="EMBL" id="KAJ1210842.1"/>
    </source>
</evidence>
<accession>A0AAV7WE14</accession>
<dbReference type="AlphaFoldDB" id="A0AAV7WE14"/>
<feature type="compositionally biased region" description="Polar residues" evidence="1">
    <location>
        <begin position="82"/>
        <end position="92"/>
    </location>
</feature>
<evidence type="ECO:0000313" key="3">
    <source>
        <dbReference type="Proteomes" id="UP001066276"/>
    </source>
</evidence>
<feature type="compositionally biased region" description="Polar residues" evidence="1">
    <location>
        <begin position="194"/>
        <end position="203"/>
    </location>
</feature>
<protein>
    <submittedName>
        <fullName evidence="2">Uncharacterized protein</fullName>
    </submittedName>
</protein>
<evidence type="ECO:0000256" key="1">
    <source>
        <dbReference type="SAM" id="MobiDB-lite"/>
    </source>
</evidence>
<feature type="compositionally biased region" description="Basic residues" evidence="1">
    <location>
        <begin position="212"/>
        <end position="228"/>
    </location>
</feature>
<dbReference type="EMBL" id="JANPWB010000002">
    <property type="protein sequence ID" value="KAJ1210842.1"/>
    <property type="molecule type" value="Genomic_DNA"/>
</dbReference>
<comment type="caution">
    <text evidence="2">The sequence shown here is derived from an EMBL/GenBank/DDBJ whole genome shotgun (WGS) entry which is preliminary data.</text>
</comment>
<keyword evidence="3" id="KW-1185">Reference proteome</keyword>
<name>A0AAV7WE14_PLEWA</name>
<dbReference type="Proteomes" id="UP001066276">
    <property type="component" value="Chromosome 1_2"/>
</dbReference>
<gene>
    <name evidence="2" type="ORF">NDU88_006204</name>
</gene>
<proteinExistence type="predicted"/>
<sequence length="248" mass="26556">MRTMLRSTEQLSKELAASRGIQPPRGADECLRSDPTGDGSQARKNGAQPKQLRAHAASSQLKAPRKPPLPAPANRGDKGPVNLQQCGRSQGSPKLPGPGPHHNVSAAHVSAQGVPLQPTLHGFRAKTEALQCPLYAEAPVRPDRRSGLGRGGLKRPPPTLKSAVETAPLRGCRIPGLRGRETVRLPAPGAAPGQQHQSPSSRLELTVSAPHRERRPNQRRRAGLRRASRPNLSKIGHSSWIVVNPSSF</sequence>
<reference evidence="2" key="1">
    <citation type="journal article" date="2022" name="bioRxiv">
        <title>Sequencing and chromosome-scale assembly of the giantPleurodeles waltlgenome.</title>
        <authorList>
            <person name="Brown T."/>
            <person name="Elewa A."/>
            <person name="Iarovenko S."/>
            <person name="Subramanian E."/>
            <person name="Araus A.J."/>
            <person name="Petzold A."/>
            <person name="Susuki M."/>
            <person name="Suzuki K.-i.T."/>
            <person name="Hayashi T."/>
            <person name="Toyoda A."/>
            <person name="Oliveira C."/>
            <person name="Osipova E."/>
            <person name="Leigh N.D."/>
            <person name="Simon A."/>
            <person name="Yun M.H."/>
        </authorList>
    </citation>
    <scope>NUCLEOTIDE SEQUENCE</scope>
    <source>
        <strain evidence="2">20211129_DDA</strain>
        <tissue evidence="2">Liver</tissue>
    </source>
</reference>
<feature type="region of interest" description="Disordered" evidence="1">
    <location>
        <begin position="183"/>
        <end position="231"/>
    </location>
</feature>